<dbReference type="PATRIC" id="fig|123899.6.peg.204"/>
<proteinExistence type="predicted"/>
<dbReference type="STRING" id="123899.SAMEA3906487_00220"/>
<dbReference type="Proteomes" id="UP000076825">
    <property type="component" value="Chromosome 1"/>
</dbReference>
<name>A0A157S7G4_9BORD</name>
<evidence type="ECO:0000256" key="1">
    <source>
        <dbReference type="SAM" id="Phobius"/>
    </source>
</evidence>
<dbReference type="KEGG" id="btrm:SAMEA390648700220"/>
<reference evidence="2 3" key="1">
    <citation type="submission" date="2016-04" db="EMBL/GenBank/DDBJ databases">
        <authorList>
            <consortium name="Pathogen Informatics"/>
        </authorList>
    </citation>
    <scope>NUCLEOTIDE SEQUENCE [LARGE SCALE GENOMIC DNA]</scope>
    <source>
        <strain evidence="2 3">H044680328</strain>
    </source>
</reference>
<feature type="transmembrane region" description="Helical" evidence="1">
    <location>
        <begin position="24"/>
        <end position="42"/>
    </location>
</feature>
<feature type="transmembrane region" description="Helical" evidence="1">
    <location>
        <begin position="87"/>
        <end position="104"/>
    </location>
</feature>
<evidence type="ECO:0000313" key="2">
    <source>
        <dbReference type="EMBL" id="SAI66357.1"/>
    </source>
</evidence>
<keyword evidence="1" id="KW-1133">Transmembrane helix</keyword>
<keyword evidence="1" id="KW-0812">Transmembrane</keyword>
<gene>
    <name evidence="2" type="ORF">SAMEA3906487_00220</name>
</gene>
<keyword evidence="3" id="KW-1185">Reference proteome</keyword>
<evidence type="ECO:0000313" key="3">
    <source>
        <dbReference type="Proteomes" id="UP000076825"/>
    </source>
</evidence>
<feature type="transmembrane region" description="Helical" evidence="1">
    <location>
        <begin position="116"/>
        <end position="133"/>
    </location>
</feature>
<organism evidence="2 3">
    <name type="scientific">Bordetella trematum</name>
    <dbReference type="NCBI Taxonomy" id="123899"/>
    <lineage>
        <taxon>Bacteria</taxon>
        <taxon>Pseudomonadati</taxon>
        <taxon>Pseudomonadota</taxon>
        <taxon>Betaproteobacteria</taxon>
        <taxon>Burkholderiales</taxon>
        <taxon>Alcaligenaceae</taxon>
        <taxon>Bordetella</taxon>
    </lineage>
</organism>
<protein>
    <submittedName>
        <fullName evidence="2">Uncharacterized protein</fullName>
    </submittedName>
</protein>
<dbReference type="AlphaFoldDB" id="A0A157S7G4"/>
<feature type="transmembrane region" description="Helical" evidence="1">
    <location>
        <begin position="57"/>
        <end position="75"/>
    </location>
</feature>
<keyword evidence="1" id="KW-0472">Membrane</keyword>
<accession>A0A157S7G4</accession>
<sequence>MAAVHSFLRRDTVATSTNSSRRPWYVTLLALLFLGINGGLLIDRGLPTLWLALTREGTVYMVLLVVMLNAVWLANAVASVGLLRRAAWARTLLVAGMFALWLVTSADMPDPSVGKIALRGFIYALVLVPLFTARANAYLRGQKPAAAA</sequence>
<dbReference type="EMBL" id="LT546645">
    <property type="protein sequence ID" value="SAI66357.1"/>
    <property type="molecule type" value="Genomic_DNA"/>
</dbReference>